<reference evidence="2" key="1">
    <citation type="submission" date="2017-01" db="EMBL/GenBank/DDBJ databases">
        <authorList>
            <person name="Varghese N."/>
            <person name="Submissions S."/>
        </authorList>
    </citation>
    <scope>NUCLEOTIDE SEQUENCE [LARGE SCALE GENOMIC DNA]</scope>
    <source>
        <strain evidence="2">DM9</strain>
    </source>
</reference>
<dbReference type="AlphaFoldDB" id="A0A1N6XJK2"/>
<sequence>MLHGAWREVELLSRFCRYGFAGEPALQIIWGQHTYVLILNVNCIVPYAVKNILLSFTFLFAFFSLQHGAAVELQAAAMQQVAAQGELREFDRLQAPSMAVLQAEDHAGTWQFRPTQSSKQASYGSPALAAKLQEFRLQLLIAHYLQRIRHSSPGLAVSDIIFPFHYFW</sequence>
<accession>A0A1N6XJK2</accession>
<dbReference type="Proteomes" id="UP000185924">
    <property type="component" value="Unassembled WGS sequence"/>
</dbReference>
<organism evidence="1 2">
    <name type="scientific">Pontibacter lucknowensis</name>
    <dbReference type="NCBI Taxonomy" id="1077936"/>
    <lineage>
        <taxon>Bacteria</taxon>
        <taxon>Pseudomonadati</taxon>
        <taxon>Bacteroidota</taxon>
        <taxon>Cytophagia</taxon>
        <taxon>Cytophagales</taxon>
        <taxon>Hymenobacteraceae</taxon>
        <taxon>Pontibacter</taxon>
    </lineage>
</organism>
<dbReference type="EMBL" id="FTNM01000002">
    <property type="protein sequence ID" value="SIR02514.1"/>
    <property type="molecule type" value="Genomic_DNA"/>
</dbReference>
<protein>
    <submittedName>
        <fullName evidence="1">Uncharacterized protein</fullName>
    </submittedName>
</protein>
<evidence type="ECO:0000313" key="2">
    <source>
        <dbReference type="Proteomes" id="UP000185924"/>
    </source>
</evidence>
<name>A0A1N6XJK2_9BACT</name>
<dbReference type="STRING" id="1077936.SAMN05421545_2179"/>
<gene>
    <name evidence="1" type="ORF">SAMN05421545_2179</name>
</gene>
<keyword evidence="2" id="KW-1185">Reference proteome</keyword>
<evidence type="ECO:0000313" key="1">
    <source>
        <dbReference type="EMBL" id="SIR02514.1"/>
    </source>
</evidence>
<proteinExistence type="predicted"/>